<protein>
    <submittedName>
        <fullName evidence="1">Uncharacterized protein</fullName>
    </submittedName>
</protein>
<reference evidence="1 2" key="1">
    <citation type="submission" date="2022-05" db="EMBL/GenBank/DDBJ databases">
        <authorList>
            <consortium name="Genoscope - CEA"/>
            <person name="William W."/>
        </authorList>
    </citation>
    <scope>NUCLEOTIDE SEQUENCE [LARGE SCALE GENOMIC DNA]</scope>
</reference>
<accession>A0ABN8R3Z4</accession>
<dbReference type="Proteomes" id="UP001159405">
    <property type="component" value="Unassembled WGS sequence"/>
</dbReference>
<evidence type="ECO:0000313" key="2">
    <source>
        <dbReference type="Proteomes" id="UP001159405"/>
    </source>
</evidence>
<sequence>MVEELIQTFSRSLQDVPLVSQRLSSICTEEGRRARILWSMNSLQGIIEALGAMAKDIEENGKPESSVLPYWKCQPYIRANSGVKRTLDEVKEDEERHKEVIKMRKMRKAMKKEKVRARRVPGEKPVVARERANNKLNPHMASTPGFELGPQWWEASALTTAPSLSPQMMYTYCIMNCFVQKGRGISVQSVKLIPR</sequence>
<gene>
    <name evidence="1" type="ORF">PLOB_00012328</name>
</gene>
<organism evidence="1 2">
    <name type="scientific">Porites lobata</name>
    <dbReference type="NCBI Taxonomy" id="104759"/>
    <lineage>
        <taxon>Eukaryota</taxon>
        <taxon>Metazoa</taxon>
        <taxon>Cnidaria</taxon>
        <taxon>Anthozoa</taxon>
        <taxon>Hexacorallia</taxon>
        <taxon>Scleractinia</taxon>
        <taxon>Fungiina</taxon>
        <taxon>Poritidae</taxon>
        <taxon>Porites</taxon>
    </lineage>
</organism>
<proteinExistence type="predicted"/>
<keyword evidence="2" id="KW-1185">Reference proteome</keyword>
<evidence type="ECO:0000313" key="1">
    <source>
        <dbReference type="EMBL" id="CAH3172070.1"/>
    </source>
</evidence>
<name>A0ABN8R3Z4_9CNID</name>
<comment type="caution">
    <text evidence="1">The sequence shown here is derived from an EMBL/GenBank/DDBJ whole genome shotgun (WGS) entry which is preliminary data.</text>
</comment>
<dbReference type="EMBL" id="CALNXK010000169">
    <property type="protein sequence ID" value="CAH3172070.1"/>
    <property type="molecule type" value="Genomic_DNA"/>
</dbReference>